<comment type="caution">
    <text evidence="8">The sequence shown here is derived from an EMBL/GenBank/DDBJ whole genome shotgun (WGS) entry which is preliminary data.</text>
</comment>
<dbReference type="InterPro" id="IPR051906">
    <property type="entry name" value="TolC-like"/>
</dbReference>
<reference evidence="8 9" key="1">
    <citation type="journal article" date="2016" name="Nat. Commun.">
        <title>Thousands of microbial genomes shed light on interconnected biogeochemical processes in an aquifer system.</title>
        <authorList>
            <person name="Anantharaman K."/>
            <person name="Brown C.T."/>
            <person name="Hug L.A."/>
            <person name="Sharon I."/>
            <person name="Castelle C.J."/>
            <person name="Probst A.J."/>
            <person name="Thomas B.C."/>
            <person name="Singh A."/>
            <person name="Wilkins M.J."/>
            <person name="Karaoz U."/>
            <person name="Brodie E.L."/>
            <person name="Williams K.H."/>
            <person name="Hubbard S.S."/>
            <person name="Banfield J.F."/>
        </authorList>
    </citation>
    <scope>NUCLEOTIDE SEQUENCE [LARGE SCALE GENOMIC DNA]</scope>
</reference>
<protein>
    <recommendedName>
        <fullName evidence="10">Transporter</fullName>
    </recommendedName>
</protein>
<dbReference type="InterPro" id="IPR003423">
    <property type="entry name" value="OMP_efflux"/>
</dbReference>
<comment type="subcellular location">
    <subcellularLocation>
        <location evidence="1">Cell outer membrane</location>
    </subcellularLocation>
</comment>
<dbReference type="Proteomes" id="UP000177025">
    <property type="component" value="Unassembled WGS sequence"/>
</dbReference>
<keyword evidence="4" id="KW-1134">Transmembrane beta strand</keyword>
<evidence type="ECO:0000256" key="6">
    <source>
        <dbReference type="ARBA" id="ARBA00023136"/>
    </source>
</evidence>
<dbReference type="EMBL" id="MEUM01000113">
    <property type="protein sequence ID" value="OGC41289.1"/>
    <property type="molecule type" value="Genomic_DNA"/>
</dbReference>
<keyword evidence="6" id="KW-0472">Membrane</keyword>
<evidence type="ECO:0008006" key="10">
    <source>
        <dbReference type="Google" id="ProtNLM"/>
    </source>
</evidence>
<dbReference type="GO" id="GO:0015288">
    <property type="term" value="F:porin activity"/>
    <property type="evidence" value="ECO:0007669"/>
    <property type="project" value="TreeGrafter"/>
</dbReference>
<dbReference type="Pfam" id="PF02321">
    <property type="entry name" value="OEP"/>
    <property type="match status" value="2"/>
</dbReference>
<dbReference type="PANTHER" id="PTHR30026:SF20">
    <property type="entry name" value="OUTER MEMBRANE PROTEIN TOLC"/>
    <property type="match status" value="1"/>
</dbReference>
<name>A0A1F4U8S5_UNCW3</name>
<evidence type="ECO:0000256" key="5">
    <source>
        <dbReference type="ARBA" id="ARBA00022692"/>
    </source>
</evidence>
<dbReference type="GO" id="GO:1990281">
    <property type="term" value="C:efflux pump complex"/>
    <property type="evidence" value="ECO:0007669"/>
    <property type="project" value="TreeGrafter"/>
</dbReference>
<evidence type="ECO:0000256" key="2">
    <source>
        <dbReference type="ARBA" id="ARBA00007613"/>
    </source>
</evidence>
<gene>
    <name evidence="8" type="ORF">A2Y85_00500</name>
</gene>
<dbReference type="SUPFAM" id="SSF56954">
    <property type="entry name" value="Outer membrane efflux proteins (OEP)"/>
    <property type="match status" value="1"/>
</dbReference>
<comment type="similarity">
    <text evidence="2">Belongs to the outer membrane factor (OMF) (TC 1.B.17) family.</text>
</comment>
<evidence type="ECO:0000256" key="3">
    <source>
        <dbReference type="ARBA" id="ARBA00022448"/>
    </source>
</evidence>
<keyword evidence="3" id="KW-0813">Transport</keyword>
<dbReference type="PANTHER" id="PTHR30026">
    <property type="entry name" value="OUTER MEMBRANE PROTEIN TOLC"/>
    <property type="match status" value="1"/>
</dbReference>
<organism evidence="8 9">
    <name type="scientific">candidate division WOR-3 bacterium RBG_13_43_14</name>
    <dbReference type="NCBI Taxonomy" id="1802590"/>
    <lineage>
        <taxon>Bacteria</taxon>
        <taxon>Bacteria division WOR-3</taxon>
    </lineage>
</organism>
<dbReference type="GO" id="GO:0009279">
    <property type="term" value="C:cell outer membrane"/>
    <property type="evidence" value="ECO:0007669"/>
    <property type="project" value="UniProtKB-SubCell"/>
</dbReference>
<keyword evidence="5" id="KW-0812">Transmembrane</keyword>
<keyword evidence="7" id="KW-0998">Cell outer membrane</keyword>
<evidence type="ECO:0000256" key="1">
    <source>
        <dbReference type="ARBA" id="ARBA00004442"/>
    </source>
</evidence>
<evidence type="ECO:0000313" key="8">
    <source>
        <dbReference type="EMBL" id="OGC41289.1"/>
    </source>
</evidence>
<evidence type="ECO:0000256" key="7">
    <source>
        <dbReference type="ARBA" id="ARBA00023237"/>
    </source>
</evidence>
<evidence type="ECO:0000256" key="4">
    <source>
        <dbReference type="ARBA" id="ARBA00022452"/>
    </source>
</evidence>
<dbReference type="AlphaFoldDB" id="A0A1F4U8S5"/>
<sequence length="412" mass="46730">MLIFLLFTQVDTVSLNEAIDKAMSGPVYNEARVDLEKNRIIFYQALTSVLPTTGALVRYTRTEPASGPDTDTYSGSLTFTMPLLDFDVFSSIIAARRQLRLSKVQKDANVAGLILKVKTAYYNLINAYELLESSDIAIKRAEENQKLIDMKYELGSASRLEQLQSEVFYLRALQDQAKAQTIQVITREELKALCGINTDIYPFDSLVEPDSIEFAEIDSLIEKLIKVNYALIIAKNTKSLAKLNVTSAYLGFLPNVSLFYGYNYSEDSLIFDFQHWQDNSSRNYGISVSLPIFEIKGLIFNMLRARKDYQAQAYAYQRTQLETQKSLHATYSSLQEVYASVRFSRKSLDAASEAIYIAREQYALGIISLLELLSAEKDYYEAKVSYSSTLSNFYVQKANLSYLLGELVFNKE</sequence>
<dbReference type="GO" id="GO:0015562">
    <property type="term" value="F:efflux transmembrane transporter activity"/>
    <property type="evidence" value="ECO:0007669"/>
    <property type="project" value="InterPro"/>
</dbReference>
<dbReference type="Gene3D" id="1.20.1600.10">
    <property type="entry name" value="Outer membrane efflux proteins (OEP)"/>
    <property type="match status" value="1"/>
</dbReference>
<evidence type="ECO:0000313" key="9">
    <source>
        <dbReference type="Proteomes" id="UP000177025"/>
    </source>
</evidence>
<accession>A0A1F4U8S5</accession>
<proteinExistence type="inferred from homology"/>